<dbReference type="GO" id="GO:0005524">
    <property type="term" value="F:ATP binding"/>
    <property type="evidence" value="ECO:0007669"/>
    <property type="project" value="UniProtKB-KW"/>
</dbReference>
<keyword evidence="3" id="KW-1185">Reference proteome</keyword>
<dbReference type="Proteomes" id="UP000615026">
    <property type="component" value="Unassembled WGS sequence"/>
</dbReference>
<protein>
    <submittedName>
        <fullName evidence="2">ATP-binding protein</fullName>
    </submittedName>
</protein>
<dbReference type="Pfam" id="PF07693">
    <property type="entry name" value="KAP_NTPase"/>
    <property type="match status" value="1"/>
</dbReference>
<comment type="caution">
    <text evidence="2">The sequence shown here is derived from an EMBL/GenBank/DDBJ whole genome shotgun (WGS) entry which is preliminary data.</text>
</comment>
<dbReference type="RefSeq" id="WP_193995225.1">
    <property type="nucleotide sequence ID" value="NZ_JADEXP010000259.1"/>
</dbReference>
<organism evidence="2 3">
    <name type="scientific">Leptolyngbya cf. ectocarpi LEGE 11479</name>
    <dbReference type="NCBI Taxonomy" id="1828722"/>
    <lineage>
        <taxon>Bacteria</taxon>
        <taxon>Bacillati</taxon>
        <taxon>Cyanobacteriota</taxon>
        <taxon>Cyanophyceae</taxon>
        <taxon>Leptolyngbyales</taxon>
        <taxon>Leptolyngbyaceae</taxon>
        <taxon>Leptolyngbya group</taxon>
        <taxon>Leptolyngbya</taxon>
    </lineage>
</organism>
<feature type="domain" description="KAP NTPase" evidence="1">
    <location>
        <begin position="50"/>
        <end position="229"/>
    </location>
</feature>
<dbReference type="AlphaFoldDB" id="A0A928ZXL7"/>
<accession>A0A928ZXL7</accession>
<evidence type="ECO:0000313" key="2">
    <source>
        <dbReference type="EMBL" id="MBE9069316.1"/>
    </source>
</evidence>
<reference evidence="2" key="1">
    <citation type="submission" date="2020-10" db="EMBL/GenBank/DDBJ databases">
        <authorList>
            <person name="Castelo-Branco R."/>
            <person name="Eusebio N."/>
            <person name="Adriana R."/>
            <person name="Vieira A."/>
            <person name="Brugerolle De Fraissinette N."/>
            <person name="Rezende De Castro R."/>
            <person name="Schneider M.P."/>
            <person name="Vasconcelos V."/>
            <person name="Leao P.N."/>
        </authorList>
    </citation>
    <scope>NUCLEOTIDE SEQUENCE</scope>
    <source>
        <strain evidence="2">LEGE 11479</strain>
    </source>
</reference>
<keyword evidence="2" id="KW-0547">Nucleotide-binding</keyword>
<evidence type="ECO:0000259" key="1">
    <source>
        <dbReference type="Pfam" id="PF07693"/>
    </source>
</evidence>
<dbReference type="Gene3D" id="3.40.50.300">
    <property type="entry name" value="P-loop containing nucleotide triphosphate hydrolases"/>
    <property type="match status" value="1"/>
</dbReference>
<dbReference type="InterPro" id="IPR027417">
    <property type="entry name" value="P-loop_NTPase"/>
</dbReference>
<gene>
    <name evidence="2" type="ORF">IQ260_21980</name>
</gene>
<proteinExistence type="predicted"/>
<dbReference type="SUPFAM" id="SSF52540">
    <property type="entry name" value="P-loop containing nucleoside triphosphate hydrolases"/>
    <property type="match status" value="2"/>
</dbReference>
<dbReference type="EMBL" id="JADEXP010000259">
    <property type="protein sequence ID" value="MBE9069316.1"/>
    <property type="molecule type" value="Genomic_DNA"/>
</dbReference>
<sequence length="443" mass="50187">MEQKLDFLRFFDACDPSRTLIPNRPEDQAYYVDFSSVRGGRIIETLERTILMRSRANQSTCQLFTGHIGCGKSTELRKLQADLEARNFHVVYFESTEDLDMADVDVTDVLLAITRQVSTSLESIGIKLKPGYFRNLLDQTADFLGTPIELSLEAKASLPLSLGEIVAKTRESQTLRQRLRQYLEPQTERILTTLNKHILKKAHEQLNAKNKHGLVVLVDNLDRVDNRKIEGSGRSQPEYLFVDRGDQLRKLDCHVVYTIPLSLIFSNDYQSLTNRFGGGIAPKTLPMVPVMRRDGSSHEEGLHLLKHMVMVRAFPSLVNQVDLDAALVTKVFDSEPTLDRLCVTSGGHVRTLLGMLYRCLQESDPPITTELLQRVINEYSNRACLAVNSNEKAMLKSVHLTKQLNGDKDHDILLRSLFVFEYPDETGQWFDVNPLLMPVISTA</sequence>
<dbReference type="InterPro" id="IPR011646">
    <property type="entry name" value="KAP_P-loop"/>
</dbReference>
<keyword evidence="2" id="KW-0067">ATP-binding</keyword>
<evidence type="ECO:0000313" key="3">
    <source>
        <dbReference type="Proteomes" id="UP000615026"/>
    </source>
</evidence>
<name>A0A928ZXL7_LEPEC</name>